<dbReference type="SUPFAM" id="SSF56436">
    <property type="entry name" value="C-type lectin-like"/>
    <property type="match status" value="1"/>
</dbReference>
<organism evidence="2 3">
    <name type="scientific">Ilyodon furcidens</name>
    <name type="common">goldbreast splitfin</name>
    <dbReference type="NCBI Taxonomy" id="33524"/>
    <lineage>
        <taxon>Eukaryota</taxon>
        <taxon>Metazoa</taxon>
        <taxon>Chordata</taxon>
        <taxon>Craniata</taxon>
        <taxon>Vertebrata</taxon>
        <taxon>Euteleostomi</taxon>
        <taxon>Actinopterygii</taxon>
        <taxon>Neopterygii</taxon>
        <taxon>Teleostei</taxon>
        <taxon>Neoteleostei</taxon>
        <taxon>Acanthomorphata</taxon>
        <taxon>Ovalentaria</taxon>
        <taxon>Atherinomorphae</taxon>
        <taxon>Cyprinodontiformes</taxon>
        <taxon>Goodeidae</taxon>
        <taxon>Ilyodon</taxon>
    </lineage>
</organism>
<accession>A0ABV0SVW7</accession>
<dbReference type="Gene3D" id="3.10.100.10">
    <property type="entry name" value="Mannose-Binding Protein A, subunit A"/>
    <property type="match status" value="1"/>
</dbReference>
<feature type="domain" description="C-type lectin" evidence="1">
    <location>
        <begin position="49"/>
        <end position="142"/>
    </location>
</feature>
<evidence type="ECO:0000313" key="2">
    <source>
        <dbReference type="EMBL" id="MEQ2223477.1"/>
    </source>
</evidence>
<reference evidence="2 3" key="1">
    <citation type="submission" date="2021-06" db="EMBL/GenBank/DDBJ databases">
        <authorList>
            <person name="Palmer J.M."/>
        </authorList>
    </citation>
    <scope>NUCLEOTIDE SEQUENCE [LARGE SCALE GENOMIC DNA]</scope>
    <source>
        <strain evidence="3">if_2019</strain>
        <tissue evidence="2">Muscle</tissue>
    </source>
</reference>
<name>A0ABV0SVW7_9TELE</name>
<comment type="caution">
    <text evidence="2">The sequence shown here is derived from an EMBL/GenBank/DDBJ whole genome shotgun (WGS) entry which is preliminary data.</text>
</comment>
<dbReference type="EMBL" id="JAHRIQ010007994">
    <property type="protein sequence ID" value="MEQ2223477.1"/>
    <property type="molecule type" value="Genomic_DNA"/>
</dbReference>
<dbReference type="Pfam" id="PF00059">
    <property type="entry name" value="Lectin_C"/>
    <property type="match status" value="1"/>
</dbReference>
<sequence length="142" mass="16296">MSSWTLMAHQSAARLPGKKKLWVKNKNTLNMKSSLLGPLVLLALSSILVSGSKYYIPIKLGLTWEEAQNYCKRHYTDLATISYASEANSMDLKKYLVWSGLKKDKEFPNWWLWSDGKFYRPDWATKEPNKGSCAAVNFENKK</sequence>
<dbReference type="PANTHER" id="PTHR45784:SF3">
    <property type="entry name" value="C-TYPE LECTIN DOMAIN FAMILY 4 MEMBER K-LIKE-RELATED"/>
    <property type="match status" value="1"/>
</dbReference>
<dbReference type="PROSITE" id="PS50041">
    <property type="entry name" value="C_TYPE_LECTIN_2"/>
    <property type="match status" value="1"/>
</dbReference>
<keyword evidence="3" id="KW-1185">Reference proteome</keyword>
<dbReference type="PANTHER" id="PTHR45784">
    <property type="entry name" value="C-TYPE LECTIN DOMAIN FAMILY 20 MEMBER A-RELATED"/>
    <property type="match status" value="1"/>
</dbReference>
<dbReference type="Proteomes" id="UP001482620">
    <property type="component" value="Unassembled WGS sequence"/>
</dbReference>
<dbReference type="InterPro" id="IPR016187">
    <property type="entry name" value="CTDL_fold"/>
</dbReference>
<evidence type="ECO:0000259" key="1">
    <source>
        <dbReference type="PROSITE" id="PS50041"/>
    </source>
</evidence>
<gene>
    <name evidence="2" type="ORF">ILYODFUR_037151</name>
</gene>
<protein>
    <recommendedName>
        <fullName evidence="1">C-type lectin domain-containing protein</fullName>
    </recommendedName>
</protein>
<dbReference type="InterPro" id="IPR001304">
    <property type="entry name" value="C-type_lectin-like"/>
</dbReference>
<proteinExistence type="predicted"/>
<dbReference type="InterPro" id="IPR016186">
    <property type="entry name" value="C-type_lectin-like/link_sf"/>
</dbReference>
<evidence type="ECO:0000313" key="3">
    <source>
        <dbReference type="Proteomes" id="UP001482620"/>
    </source>
</evidence>